<dbReference type="Proteomes" id="UP000184001">
    <property type="component" value="Unassembled WGS sequence"/>
</dbReference>
<dbReference type="AlphaFoldDB" id="A0A8G2C6Z8"/>
<dbReference type="RefSeq" id="WP_235633747.1">
    <property type="nucleotide sequence ID" value="NZ_CP192219.1"/>
</dbReference>
<feature type="signal peptide" evidence="1">
    <location>
        <begin position="1"/>
        <end position="20"/>
    </location>
</feature>
<dbReference type="NCBIfam" id="NF008334">
    <property type="entry name" value="PRK11119.1"/>
    <property type="match status" value="1"/>
</dbReference>
<accession>A0A8G2C6Z8</accession>
<dbReference type="SUPFAM" id="SSF53850">
    <property type="entry name" value="Periplasmic binding protein-like II"/>
    <property type="match status" value="1"/>
</dbReference>
<sequence>MLRNFLLSLLIVSISIPAFAHNKQPGKGIIIRPARATWPTGYFHATIIEKGLRELGYTVEKPKELPVTQFFNTVAQGDVDYWPNSWFPLHDNYLEKQNDSISAVGYVLKKQGLQGYLVDKKHAAALKIKSLDDFKRPEVRKAFDKDGDGKADLTGAPPGWAAVNVINMHIDKYGLKDHVKQINESYEVAMAANLAAYKNGDPIFYYTWTPSWIIYKLVPGKDVIWINVPFNIPITDSKKELKLMRLHEVEGAATDPINMGFSVADIRVIANKKFLESNPPAKKFLELFTIDLCDLNEEYTKIMEGENSQQDINLHAEEWIKDNQDTWNSWLEQARHTVN</sequence>
<name>A0A8G2C6Z8_9BACT</name>
<evidence type="ECO:0000256" key="1">
    <source>
        <dbReference type="SAM" id="SignalP"/>
    </source>
</evidence>
<gene>
    <name evidence="3" type="ORF">SAMN05660830_00262</name>
</gene>
<comment type="caution">
    <text evidence="3">The sequence shown here is derived from an EMBL/GenBank/DDBJ whole genome shotgun (WGS) entry which is preliminary data.</text>
</comment>
<protein>
    <submittedName>
        <fullName evidence="3">Glycine betaine/proline transport system substrate-binding protein</fullName>
    </submittedName>
</protein>
<keyword evidence="1" id="KW-0732">Signal</keyword>
<organism evidence="3 4">
    <name type="scientific">Halodesulfovibrio aestuarii</name>
    <dbReference type="NCBI Taxonomy" id="126333"/>
    <lineage>
        <taxon>Bacteria</taxon>
        <taxon>Pseudomonadati</taxon>
        <taxon>Thermodesulfobacteriota</taxon>
        <taxon>Desulfovibrionia</taxon>
        <taxon>Desulfovibrionales</taxon>
        <taxon>Desulfovibrionaceae</taxon>
        <taxon>Halodesulfovibrio</taxon>
    </lineage>
</organism>
<dbReference type="GO" id="GO:0043190">
    <property type="term" value="C:ATP-binding cassette (ABC) transporter complex"/>
    <property type="evidence" value="ECO:0007669"/>
    <property type="project" value="InterPro"/>
</dbReference>
<evidence type="ECO:0000313" key="4">
    <source>
        <dbReference type="Proteomes" id="UP000184001"/>
    </source>
</evidence>
<dbReference type="Gene3D" id="3.40.190.10">
    <property type="entry name" value="Periplasmic binding protein-like II"/>
    <property type="match status" value="1"/>
</dbReference>
<feature type="domain" description="ABC-type glycine betaine transport system substrate-binding" evidence="2">
    <location>
        <begin position="31"/>
        <end position="321"/>
    </location>
</feature>
<dbReference type="GO" id="GO:0022857">
    <property type="term" value="F:transmembrane transporter activity"/>
    <property type="evidence" value="ECO:0007669"/>
    <property type="project" value="InterPro"/>
</dbReference>
<feature type="chain" id="PRO_5034516170" evidence="1">
    <location>
        <begin position="21"/>
        <end position="339"/>
    </location>
</feature>
<dbReference type="Gene3D" id="3.40.190.100">
    <property type="entry name" value="Glycine betaine-binding periplasmic protein, domain 2"/>
    <property type="match status" value="1"/>
</dbReference>
<dbReference type="InterPro" id="IPR007210">
    <property type="entry name" value="ABC_Gly_betaine_transp_sub-bd"/>
</dbReference>
<evidence type="ECO:0000313" key="3">
    <source>
        <dbReference type="EMBL" id="SHI54454.1"/>
    </source>
</evidence>
<evidence type="ECO:0000259" key="2">
    <source>
        <dbReference type="Pfam" id="PF04069"/>
    </source>
</evidence>
<reference evidence="3 4" key="1">
    <citation type="submission" date="2016-11" db="EMBL/GenBank/DDBJ databases">
        <authorList>
            <person name="Varghese N."/>
            <person name="Submissions S."/>
        </authorList>
    </citation>
    <scope>NUCLEOTIDE SEQUENCE [LARGE SCALE GENOMIC DNA]</scope>
    <source>
        <strain evidence="3 4">DSM 17919</strain>
    </source>
</reference>
<dbReference type="EMBL" id="FQZR01000002">
    <property type="protein sequence ID" value="SHI54454.1"/>
    <property type="molecule type" value="Genomic_DNA"/>
</dbReference>
<proteinExistence type="predicted"/>
<dbReference type="Pfam" id="PF04069">
    <property type="entry name" value="OpuAC"/>
    <property type="match status" value="1"/>
</dbReference>